<dbReference type="EMBL" id="WIWJ01000048">
    <property type="protein sequence ID" value="MQT49237.1"/>
    <property type="molecule type" value="Genomic_DNA"/>
</dbReference>
<dbReference type="SMART" id="SM01134">
    <property type="entry name" value="DeoRC"/>
    <property type="match status" value="1"/>
</dbReference>
<comment type="caution">
    <text evidence="4">The sequence shown here is derived from an EMBL/GenBank/DDBJ whole genome shotgun (WGS) entry which is preliminary data.</text>
</comment>
<reference evidence="4 5" key="1">
    <citation type="submission" date="2019-10" db="EMBL/GenBank/DDBJ databases">
        <title>Evaluation of single-gene subtyping targets for Pseudomonas.</title>
        <authorList>
            <person name="Reichler S.J."/>
            <person name="Orsi R.H."/>
            <person name="Wiedmann M."/>
            <person name="Martin N.H."/>
            <person name="Murphy S.I."/>
        </authorList>
    </citation>
    <scope>NUCLEOTIDE SEQUENCE [LARGE SCALE GENOMIC DNA]</scope>
    <source>
        <strain evidence="4 5">FSL R10-3257</strain>
    </source>
</reference>
<evidence type="ECO:0000313" key="4">
    <source>
        <dbReference type="EMBL" id="MQT49237.1"/>
    </source>
</evidence>
<dbReference type="PROSITE" id="PS51000">
    <property type="entry name" value="HTH_DEOR_2"/>
    <property type="match status" value="1"/>
</dbReference>
<dbReference type="SUPFAM" id="SSF46785">
    <property type="entry name" value="Winged helix' DNA-binding domain"/>
    <property type="match status" value="1"/>
</dbReference>
<dbReference type="InterPro" id="IPR036390">
    <property type="entry name" value="WH_DNA-bd_sf"/>
</dbReference>
<dbReference type="InterPro" id="IPR001034">
    <property type="entry name" value="DeoR_HTH"/>
</dbReference>
<evidence type="ECO:0000256" key="3">
    <source>
        <dbReference type="ARBA" id="ARBA00023163"/>
    </source>
</evidence>
<accession>A0A6A7YH39</accession>
<keyword evidence="1" id="KW-0678">Repressor</keyword>
<keyword evidence="3" id="KW-0804">Transcription</keyword>
<evidence type="ECO:0000256" key="1">
    <source>
        <dbReference type="ARBA" id="ARBA00022491"/>
    </source>
</evidence>
<dbReference type="AlphaFoldDB" id="A0A6A7YH39"/>
<proteinExistence type="predicted"/>
<dbReference type="PRINTS" id="PR00037">
    <property type="entry name" value="HTHLACR"/>
</dbReference>
<dbReference type="Pfam" id="PF00455">
    <property type="entry name" value="DeoRC"/>
    <property type="match status" value="1"/>
</dbReference>
<dbReference type="InterPro" id="IPR036388">
    <property type="entry name" value="WH-like_DNA-bd_sf"/>
</dbReference>
<dbReference type="GO" id="GO:0003700">
    <property type="term" value="F:DNA-binding transcription factor activity"/>
    <property type="evidence" value="ECO:0007669"/>
    <property type="project" value="InterPro"/>
</dbReference>
<sequence length="256" mass="27274">MLTHESFPGERQTLIAQRLATHGRVVAGELAQEFNVSEHSIRRDLAALAQAGLCKRVYGGAISLAPERPVKDRQTQHIERKSSLGQAAATLIKAGQHVFIDGGTTNACITSVIDHNIAVCVTTNSPAIALQLDMLPLAEVILLGGRLDKTSGNIHGLSAIQQLAHFNFDLCFLGACAIDASKGVTAFNMDEAEFKRAVVSRSGQIVVAVTNEKLSSIAHYHVAACEELSVLVVEHDAPAERLEPIQAKVSTVVVAS</sequence>
<dbReference type="Gene3D" id="3.40.50.1360">
    <property type="match status" value="1"/>
</dbReference>
<dbReference type="InterPro" id="IPR037171">
    <property type="entry name" value="NagB/RpiA_transferase-like"/>
</dbReference>
<organism evidence="4 5">
    <name type="scientific">Pseudomonas helleri</name>
    <dbReference type="NCBI Taxonomy" id="1608996"/>
    <lineage>
        <taxon>Bacteria</taxon>
        <taxon>Pseudomonadati</taxon>
        <taxon>Pseudomonadota</taxon>
        <taxon>Gammaproteobacteria</taxon>
        <taxon>Pseudomonadales</taxon>
        <taxon>Pseudomonadaceae</taxon>
        <taxon>Pseudomonas</taxon>
    </lineage>
</organism>
<dbReference type="InterPro" id="IPR050313">
    <property type="entry name" value="Carb_Metab_HTH_regulators"/>
</dbReference>
<name>A0A6A7YH39_9PSED</name>
<gene>
    <name evidence="4" type="ORF">GHO40_21240</name>
</gene>
<dbReference type="PANTHER" id="PTHR30363:SF4">
    <property type="entry name" value="GLYCEROL-3-PHOSPHATE REGULON REPRESSOR"/>
    <property type="match status" value="1"/>
</dbReference>
<dbReference type="Proteomes" id="UP000441404">
    <property type="component" value="Unassembled WGS sequence"/>
</dbReference>
<dbReference type="Gene3D" id="1.10.10.10">
    <property type="entry name" value="Winged helix-like DNA-binding domain superfamily/Winged helix DNA-binding domain"/>
    <property type="match status" value="1"/>
</dbReference>
<evidence type="ECO:0000313" key="5">
    <source>
        <dbReference type="Proteomes" id="UP000441404"/>
    </source>
</evidence>
<dbReference type="SUPFAM" id="SSF100950">
    <property type="entry name" value="NagB/RpiA/CoA transferase-like"/>
    <property type="match status" value="1"/>
</dbReference>
<dbReference type="Pfam" id="PF08220">
    <property type="entry name" value="HTH_DeoR"/>
    <property type="match status" value="1"/>
</dbReference>
<evidence type="ECO:0000256" key="2">
    <source>
        <dbReference type="ARBA" id="ARBA00023015"/>
    </source>
</evidence>
<protein>
    <submittedName>
        <fullName evidence="4">DeoR family transcriptional regulator</fullName>
    </submittedName>
</protein>
<dbReference type="SMART" id="SM00420">
    <property type="entry name" value="HTH_DEOR"/>
    <property type="match status" value="1"/>
</dbReference>
<dbReference type="PANTHER" id="PTHR30363">
    <property type="entry name" value="HTH-TYPE TRANSCRIPTIONAL REGULATOR SRLR-RELATED"/>
    <property type="match status" value="1"/>
</dbReference>
<dbReference type="InterPro" id="IPR014036">
    <property type="entry name" value="DeoR-like_C"/>
</dbReference>
<keyword evidence="2" id="KW-0805">Transcription regulation</keyword>